<dbReference type="InterPro" id="IPR004638">
    <property type="entry name" value="EmrB-like"/>
</dbReference>
<feature type="transmembrane region" description="Helical" evidence="8">
    <location>
        <begin position="479"/>
        <end position="497"/>
    </location>
</feature>
<feature type="transmembrane region" description="Helical" evidence="8">
    <location>
        <begin position="80"/>
        <end position="99"/>
    </location>
</feature>
<dbReference type="Gene3D" id="1.20.1250.20">
    <property type="entry name" value="MFS general substrate transporter like domains"/>
    <property type="match status" value="1"/>
</dbReference>
<keyword evidence="6 8" id="KW-1133">Transmembrane helix</keyword>
<evidence type="ECO:0000256" key="1">
    <source>
        <dbReference type="ARBA" id="ARBA00004651"/>
    </source>
</evidence>
<dbReference type="RefSeq" id="WP_209976890.1">
    <property type="nucleotide sequence ID" value="NZ_JAGGLB010000030.1"/>
</dbReference>
<comment type="caution">
    <text evidence="10">The sequence shown here is derived from an EMBL/GenBank/DDBJ whole genome shotgun (WGS) entry which is preliminary data.</text>
</comment>
<evidence type="ECO:0000256" key="4">
    <source>
        <dbReference type="ARBA" id="ARBA00022475"/>
    </source>
</evidence>
<feature type="transmembrane region" description="Helical" evidence="8">
    <location>
        <begin position="252"/>
        <end position="274"/>
    </location>
</feature>
<feature type="transmembrane region" description="Helical" evidence="8">
    <location>
        <begin position="167"/>
        <end position="188"/>
    </location>
</feature>
<dbReference type="PANTHER" id="PTHR42718">
    <property type="entry name" value="MAJOR FACILITATOR SUPERFAMILY MULTIDRUG TRANSPORTER MFSC"/>
    <property type="match status" value="1"/>
</dbReference>
<dbReference type="InterPro" id="IPR020846">
    <property type="entry name" value="MFS_dom"/>
</dbReference>
<keyword evidence="7 8" id="KW-0472">Membrane</keyword>
<evidence type="ECO:0000313" key="11">
    <source>
        <dbReference type="Proteomes" id="UP001519287"/>
    </source>
</evidence>
<evidence type="ECO:0000313" key="10">
    <source>
        <dbReference type="EMBL" id="MBP1995075.1"/>
    </source>
</evidence>
<evidence type="ECO:0000256" key="2">
    <source>
        <dbReference type="ARBA" id="ARBA00008537"/>
    </source>
</evidence>
<keyword evidence="5 8" id="KW-0812">Transmembrane</keyword>
<dbReference type="SUPFAM" id="SSF103473">
    <property type="entry name" value="MFS general substrate transporter"/>
    <property type="match status" value="1"/>
</dbReference>
<feature type="transmembrane region" description="Helical" evidence="8">
    <location>
        <begin position="227"/>
        <end position="246"/>
    </location>
</feature>
<evidence type="ECO:0000256" key="5">
    <source>
        <dbReference type="ARBA" id="ARBA00022692"/>
    </source>
</evidence>
<dbReference type="InterPro" id="IPR011701">
    <property type="entry name" value="MFS"/>
</dbReference>
<dbReference type="NCBIfam" id="TIGR00711">
    <property type="entry name" value="efflux_EmrB"/>
    <property type="match status" value="1"/>
</dbReference>
<accession>A0ABS4J5G3</accession>
<evidence type="ECO:0000256" key="8">
    <source>
        <dbReference type="SAM" id="Phobius"/>
    </source>
</evidence>
<gene>
    <name evidence="10" type="ORF">J2Z66_006717</name>
</gene>
<name>A0ABS4J5G3_9BACL</name>
<feature type="transmembrane region" description="Helical" evidence="8">
    <location>
        <begin position="39"/>
        <end position="68"/>
    </location>
</feature>
<feature type="transmembrane region" description="Helical" evidence="8">
    <location>
        <begin position="194"/>
        <end position="215"/>
    </location>
</feature>
<dbReference type="PROSITE" id="PS50850">
    <property type="entry name" value="MFS"/>
    <property type="match status" value="1"/>
</dbReference>
<feature type="domain" description="Major facilitator superfamily (MFS) profile" evidence="9">
    <location>
        <begin position="42"/>
        <end position="502"/>
    </location>
</feature>
<dbReference type="EMBL" id="JAGGLB010000030">
    <property type="protein sequence ID" value="MBP1995075.1"/>
    <property type="molecule type" value="Genomic_DNA"/>
</dbReference>
<dbReference type="Pfam" id="PF07690">
    <property type="entry name" value="MFS_1"/>
    <property type="match status" value="1"/>
</dbReference>
<protein>
    <submittedName>
        <fullName evidence="10">EmrB/QacA subfamily drug resistance transporter</fullName>
    </submittedName>
</protein>
<keyword evidence="4" id="KW-1003">Cell membrane</keyword>
<keyword evidence="11" id="KW-1185">Reference proteome</keyword>
<dbReference type="Gene3D" id="1.20.1720.10">
    <property type="entry name" value="Multidrug resistance protein D"/>
    <property type="match status" value="1"/>
</dbReference>
<feature type="transmembrane region" description="Helical" evidence="8">
    <location>
        <begin position="295"/>
        <end position="320"/>
    </location>
</feature>
<feature type="transmembrane region" description="Helical" evidence="8">
    <location>
        <begin position="386"/>
        <end position="407"/>
    </location>
</feature>
<dbReference type="PANTHER" id="PTHR42718:SF9">
    <property type="entry name" value="MAJOR FACILITATOR SUPERFAMILY MULTIDRUG TRANSPORTER MFSC"/>
    <property type="match status" value="1"/>
</dbReference>
<dbReference type="CDD" id="cd17503">
    <property type="entry name" value="MFS_LmrB_MDR_like"/>
    <property type="match status" value="1"/>
</dbReference>
<keyword evidence="3" id="KW-0813">Transport</keyword>
<sequence>MIQLNKLIVSYNYKQINPFIKVEEKVNIRAARSSSNSSFWLIIMAIFFGNFMSILSSTTINVAFPIFMTDFHAEISTVQWLITGFLLATGVVAPTVGYFGDKWSYKRLYVFALSGFTLFSGLCVIAWNIESLIVFRILQGVFSGLIIPTTMTMIYQFIEKDKQAFALSLWSLSSMLAPAFGPTLGGWLTEYFGWRSLFILNLPIGLIAIAVALKCIPFQRISQSKIFDLRGFITVLVSSSSLILAFSQGNSWGWTSGKTLMFLAAGMLALVYFIRRELSVKEPLLNLRVFQKKRYTYSLIVNCIITASLYSGTFLIPIYLQDIQHSTALDTALVLLPGSLVMALLSPVVGKLYTRVGPFWLILSGIMLLVISTWELSHITLVATHLYVAAWMTFRYVGIALAFMPVTNAGMSAIPKENSGHASSVMNWVRQATGALSIGIFSSVLAARSLTHQKELSEGSAAVTQLVKSQGMILGVQDVFMIATIICVLAVPLTFLLRESRKEVRKEVIS</sequence>
<feature type="transmembrane region" description="Helical" evidence="8">
    <location>
        <begin position="356"/>
        <end position="374"/>
    </location>
</feature>
<reference evidence="10 11" key="1">
    <citation type="submission" date="2021-03" db="EMBL/GenBank/DDBJ databases">
        <title>Genomic Encyclopedia of Type Strains, Phase IV (KMG-IV): sequencing the most valuable type-strain genomes for metagenomic binning, comparative biology and taxonomic classification.</title>
        <authorList>
            <person name="Goeker M."/>
        </authorList>
    </citation>
    <scope>NUCLEOTIDE SEQUENCE [LARGE SCALE GENOMIC DNA]</scope>
    <source>
        <strain evidence="10 11">DSM 26048</strain>
    </source>
</reference>
<dbReference type="Proteomes" id="UP001519287">
    <property type="component" value="Unassembled WGS sequence"/>
</dbReference>
<feature type="transmembrane region" description="Helical" evidence="8">
    <location>
        <begin position="133"/>
        <end position="155"/>
    </location>
</feature>
<proteinExistence type="inferred from homology"/>
<evidence type="ECO:0000256" key="3">
    <source>
        <dbReference type="ARBA" id="ARBA00022448"/>
    </source>
</evidence>
<dbReference type="InterPro" id="IPR036259">
    <property type="entry name" value="MFS_trans_sf"/>
</dbReference>
<feature type="transmembrane region" description="Helical" evidence="8">
    <location>
        <begin position="428"/>
        <end position="447"/>
    </location>
</feature>
<organism evidence="10 11">
    <name type="scientific">Paenibacillus eucommiae</name>
    <dbReference type="NCBI Taxonomy" id="1355755"/>
    <lineage>
        <taxon>Bacteria</taxon>
        <taxon>Bacillati</taxon>
        <taxon>Bacillota</taxon>
        <taxon>Bacilli</taxon>
        <taxon>Bacillales</taxon>
        <taxon>Paenibacillaceae</taxon>
        <taxon>Paenibacillus</taxon>
    </lineage>
</organism>
<feature type="transmembrane region" description="Helical" evidence="8">
    <location>
        <begin position="332"/>
        <end position="349"/>
    </location>
</feature>
<evidence type="ECO:0000256" key="6">
    <source>
        <dbReference type="ARBA" id="ARBA00022989"/>
    </source>
</evidence>
<comment type="similarity">
    <text evidence="2">Belongs to the major facilitator superfamily. EmrB family.</text>
</comment>
<feature type="transmembrane region" description="Helical" evidence="8">
    <location>
        <begin position="108"/>
        <end position="127"/>
    </location>
</feature>
<evidence type="ECO:0000259" key="9">
    <source>
        <dbReference type="PROSITE" id="PS50850"/>
    </source>
</evidence>
<comment type="subcellular location">
    <subcellularLocation>
        <location evidence="1">Cell membrane</location>
        <topology evidence="1">Multi-pass membrane protein</topology>
    </subcellularLocation>
</comment>
<evidence type="ECO:0000256" key="7">
    <source>
        <dbReference type="ARBA" id="ARBA00023136"/>
    </source>
</evidence>